<dbReference type="KEGG" id="pvd:CFBP1590__5037"/>
<reference evidence="1 2" key="1">
    <citation type="submission" date="2017-05" db="EMBL/GenBank/DDBJ databases">
        <authorList>
            <person name="Song R."/>
            <person name="Chenine A.L."/>
            <person name="Ruprecht R.M."/>
        </authorList>
    </citation>
    <scope>NUCLEOTIDE SEQUENCE [LARGE SCALE GENOMIC DNA]</scope>
    <source>
        <strain evidence="1 2">CFBP 1590</strain>
    </source>
</reference>
<protein>
    <submittedName>
        <fullName evidence="1">Uncharacterized protein</fullName>
    </submittedName>
</protein>
<dbReference type="AlphaFoldDB" id="A0A1Y6JWE2"/>
<evidence type="ECO:0000313" key="2">
    <source>
        <dbReference type="Proteomes" id="UP000196842"/>
    </source>
</evidence>
<sequence>MADLETPFTEIHLPFHLSQKNRKVRLVQRDGGYTLVVVHNDTVHLLTAQRGHVRVFKNLTLAAEYLKAKGVKKFMVYLEVAKEAAERKARKVFDWDEE</sequence>
<evidence type="ECO:0000313" key="1">
    <source>
        <dbReference type="EMBL" id="SMS12623.1"/>
    </source>
</evidence>
<dbReference type="RefSeq" id="WP_088236139.1">
    <property type="nucleotide sequence ID" value="NZ_LT855380.1"/>
</dbReference>
<name>A0A1Y6JWE2_PSEVI</name>
<dbReference type="GeneID" id="47766685"/>
<dbReference type="EMBL" id="LT855380">
    <property type="protein sequence ID" value="SMS12623.1"/>
    <property type="molecule type" value="Genomic_DNA"/>
</dbReference>
<proteinExistence type="predicted"/>
<dbReference type="Proteomes" id="UP000196842">
    <property type="component" value="Chromosome I"/>
</dbReference>
<organism evidence="1 2">
    <name type="scientific">Pseudomonas viridiflava</name>
    <name type="common">Phytomonas viridiflava</name>
    <dbReference type="NCBI Taxonomy" id="33069"/>
    <lineage>
        <taxon>Bacteria</taxon>
        <taxon>Pseudomonadati</taxon>
        <taxon>Pseudomonadota</taxon>
        <taxon>Gammaproteobacteria</taxon>
        <taxon>Pseudomonadales</taxon>
        <taxon>Pseudomonadaceae</taxon>
        <taxon>Pseudomonas</taxon>
    </lineage>
</organism>
<gene>
    <name evidence="1" type="ORF">CFBP1590__5037</name>
</gene>
<accession>A0A1Y6JWE2</accession>